<dbReference type="Proteomes" id="UP001567538">
    <property type="component" value="Unassembled WGS sequence"/>
</dbReference>
<feature type="transmembrane region" description="Helical" evidence="8">
    <location>
        <begin position="244"/>
        <end position="266"/>
    </location>
</feature>
<keyword evidence="2" id="KW-0418">Kinase</keyword>
<dbReference type="Gene3D" id="1.10.510.10">
    <property type="entry name" value="Transferase(Phosphotransferase) domain 1"/>
    <property type="match status" value="1"/>
</dbReference>
<dbReference type="Pfam" id="PF00069">
    <property type="entry name" value="Pkinase"/>
    <property type="match status" value="1"/>
</dbReference>
<evidence type="ECO:0000256" key="2">
    <source>
        <dbReference type="ARBA" id="ARBA00022527"/>
    </source>
</evidence>
<organism evidence="11 12">
    <name type="scientific">Salvia divinorum</name>
    <name type="common">Maria pastora</name>
    <name type="synonym">Diviner's sage</name>
    <dbReference type="NCBI Taxonomy" id="28513"/>
    <lineage>
        <taxon>Eukaryota</taxon>
        <taxon>Viridiplantae</taxon>
        <taxon>Streptophyta</taxon>
        <taxon>Embryophyta</taxon>
        <taxon>Tracheophyta</taxon>
        <taxon>Spermatophyta</taxon>
        <taxon>Magnoliopsida</taxon>
        <taxon>eudicotyledons</taxon>
        <taxon>Gunneridae</taxon>
        <taxon>Pentapetalae</taxon>
        <taxon>asterids</taxon>
        <taxon>lamiids</taxon>
        <taxon>Lamiales</taxon>
        <taxon>Lamiaceae</taxon>
        <taxon>Nepetoideae</taxon>
        <taxon>Mentheae</taxon>
        <taxon>Salviinae</taxon>
        <taxon>Salvia</taxon>
        <taxon>Salvia subgen. Calosphace</taxon>
    </lineage>
</organism>
<evidence type="ECO:0000256" key="4">
    <source>
        <dbReference type="ARBA" id="ARBA00022729"/>
    </source>
</evidence>
<evidence type="ECO:0000259" key="10">
    <source>
        <dbReference type="PROSITE" id="PS50011"/>
    </source>
</evidence>
<dbReference type="GO" id="GO:0016020">
    <property type="term" value="C:membrane"/>
    <property type="evidence" value="ECO:0007669"/>
    <property type="project" value="UniProtKB-SubCell"/>
</dbReference>
<dbReference type="SUPFAM" id="SSF56112">
    <property type="entry name" value="Protein kinase-like (PK-like)"/>
    <property type="match status" value="1"/>
</dbReference>
<keyword evidence="2" id="KW-0723">Serine/threonine-protein kinase</keyword>
<dbReference type="InterPro" id="IPR000719">
    <property type="entry name" value="Prot_kinase_dom"/>
</dbReference>
<accession>A0ABD1H4F1</accession>
<evidence type="ECO:0000256" key="9">
    <source>
        <dbReference type="SAM" id="SignalP"/>
    </source>
</evidence>
<dbReference type="GO" id="GO:0004674">
    <property type="term" value="F:protein serine/threonine kinase activity"/>
    <property type="evidence" value="ECO:0007669"/>
    <property type="project" value="UniProtKB-KW"/>
</dbReference>
<name>A0ABD1H4F1_SALDI</name>
<keyword evidence="4 9" id="KW-0732">Signal</keyword>
<dbReference type="PANTHER" id="PTHR27009">
    <property type="entry name" value="RUST RESISTANCE KINASE LR10-RELATED"/>
    <property type="match status" value="1"/>
</dbReference>
<sequence>MITTHDSQNLIFLTFFMILSLLSLLESCDAKCTPSSCGTVHNIGYPFRLKGDPKKCGDPRFKLACENNVASIILNSHKYYVKAINYSQTFLYDNSTIRLVDASLNNDNICSFPTYYEYAPNFTFANANSLPYLIPVYPSDSYDDKPLPINFISCPKPLINSSLFTDITAHCGSNSSHHHRYSYVKVGHMKVSEMPHTCGDVIVMTFWDFKNLSNVSLLEIHEALLYGFEFTIRPLCLPSKNFRLVLLQFLALGVIPSLLVILGLLCAALSPPLFTICGFAAVLQLSYLIVSVLSLLVQSQSPLLIVNALSDPLLIIDFIIVLSRIIIFPLALWLLIYTFRRRHQDKDAVTMTAARGTIGYVAPELINRSIGAVSYKADVYSYGMLLMEMVRLKRDLTRNNASSSQYFPYWIYDCFKEGKDIQVDGNEDNPTTTKLVRKITIVALWCIHMSPDLRPSMNTVLEMLEADVERLKIPEYPSQPTQIVVNAEETGTTFSTDYVSALQHLDAPSVEISVEE</sequence>
<feature type="domain" description="Protein kinase" evidence="10">
    <location>
        <begin position="153"/>
        <end position="471"/>
    </location>
</feature>
<evidence type="ECO:0000256" key="7">
    <source>
        <dbReference type="ARBA" id="ARBA00023180"/>
    </source>
</evidence>
<keyword evidence="3 8" id="KW-0812">Transmembrane</keyword>
<feature type="chain" id="PRO_5044800382" description="Protein kinase domain-containing protein" evidence="9">
    <location>
        <begin position="31"/>
        <end position="516"/>
    </location>
</feature>
<comment type="subcellular location">
    <subcellularLocation>
        <location evidence="1">Membrane</location>
        <topology evidence="1">Single-pass type I membrane protein</topology>
    </subcellularLocation>
</comment>
<comment type="caution">
    <text evidence="11">The sequence shown here is derived from an EMBL/GenBank/DDBJ whole genome shotgun (WGS) entry which is preliminary data.</text>
</comment>
<dbReference type="InterPro" id="IPR025287">
    <property type="entry name" value="WAK_GUB"/>
</dbReference>
<evidence type="ECO:0000256" key="6">
    <source>
        <dbReference type="ARBA" id="ARBA00023136"/>
    </source>
</evidence>
<feature type="transmembrane region" description="Helical" evidence="8">
    <location>
        <begin position="273"/>
        <end position="293"/>
    </location>
</feature>
<keyword evidence="5 8" id="KW-1133">Transmembrane helix</keyword>
<reference evidence="11 12" key="1">
    <citation type="submission" date="2024-06" db="EMBL/GenBank/DDBJ databases">
        <title>A chromosome level genome sequence of Diviner's sage (Salvia divinorum).</title>
        <authorList>
            <person name="Ford S.A."/>
            <person name="Ro D.-K."/>
            <person name="Ness R.W."/>
            <person name="Phillips M.A."/>
        </authorList>
    </citation>
    <scope>NUCLEOTIDE SEQUENCE [LARGE SCALE GENOMIC DNA]</scope>
    <source>
        <strain evidence="11">SAF-2024a</strain>
        <tissue evidence="11">Leaf</tissue>
    </source>
</reference>
<evidence type="ECO:0000256" key="3">
    <source>
        <dbReference type="ARBA" id="ARBA00022692"/>
    </source>
</evidence>
<dbReference type="InterPro" id="IPR011009">
    <property type="entry name" value="Kinase-like_dom_sf"/>
</dbReference>
<keyword evidence="6 8" id="KW-0472">Membrane</keyword>
<keyword evidence="12" id="KW-1185">Reference proteome</keyword>
<feature type="signal peptide" evidence="9">
    <location>
        <begin position="1"/>
        <end position="30"/>
    </location>
</feature>
<gene>
    <name evidence="11" type="ORF">AAHA92_19155</name>
</gene>
<dbReference type="Pfam" id="PF13947">
    <property type="entry name" value="GUB_WAK_bind"/>
    <property type="match status" value="1"/>
</dbReference>
<evidence type="ECO:0000313" key="11">
    <source>
        <dbReference type="EMBL" id="KAL1551295.1"/>
    </source>
</evidence>
<dbReference type="InterPro" id="IPR045874">
    <property type="entry name" value="LRK10/LRL21-25-like"/>
</dbReference>
<dbReference type="PROSITE" id="PS50011">
    <property type="entry name" value="PROTEIN_KINASE_DOM"/>
    <property type="match status" value="1"/>
</dbReference>
<dbReference type="EMBL" id="JBEAFC010000007">
    <property type="protein sequence ID" value="KAL1551295.1"/>
    <property type="molecule type" value="Genomic_DNA"/>
</dbReference>
<evidence type="ECO:0000256" key="1">
    <source>
        <dbReference type="ARBA" id="ARBA00004479"/>
    </source>
</evidence>
<keyword evidence="7" id="KW-0325">Glycoprotein</keyword>
<evidence type="ECO:0000256" key="5">
    <source>
        <dbReference type="ARBA" id="ARBA00022989"/>
    </source>
</evidence>
<keyword evidence="2" id="KW-0808">Transferase</keyword>
<proteinExistence type="predicted"/>
<protein>
    <recommendedName>
        <fullName evidence="10">Protein kinase domain-containing protein</fullName>
    </recommendedName>
</protein>
<evidence type="ECO:0000313" key="12">
    <source>
        <dbReference type="Proteomes" id="UP001567538"/>
    </source>
</evidence>
<evidence type="ECO:0000256" key="8">
    <source>
        <dbReference type="SAM" id="Phobius"/>
    </source>
</evidence>
<feature type="transmembrane region" description="Helical" evidence="8">
    <location>
        <begin position="313"/>
        <end position="336"/>
    </location>
</feature>
<dbReference type="AlphaFoldDB" id="A0ABD1H4F1"/>